<evidence type="ECO:0000313" key="2">
    <source>
        <dbReference type="Proteomes" id="UP000298173"/>
    </source>
</evidence>
<dbReference type="SUPFAM" id="SSF51735">
    <property type="entry name" value="NAD(P)-binding Rossmann-fold domains"/>
    <property type="match status" value="1"/>
</dbReference>
<organism evidence="1 2">
    <name type="scientific">Cryobacterium glaciale</name>
    <dbReference type="NCBI Taxonomy" id="1259145"/>
    <lineage>
        <taxon>Bacteria</taxon>
        <taxon>Bacillati</taxon>
        <taxon>Actinomycetota</taxon>
        <taxon>Actinomycetes</taxon>
        <taxon>Micrococcales</taxon>
        <taxon>Microbacteriaceae</taxon>
        <taxon>Cryobacterium</taxon>
    </lineage>
</organism>
<keyword evidence="2" id="KW-1185">Reference proteome</keyword>
<dbReference type="OrthoDB" id="9812470at2"/>
<name>A0A4R8UYJ4_9MICO</name>
<gene>
    <name evidence="1" type="ORF">E3O06_07085</name>
</gene>
<dbReference type="AlphaFoldDB" id="A0A4R8UYJ4"/>
<dbReference type="EMBL" id="SOEY01000012">
    <property type="protein sequence ID" value="TFB74350.1"/>
    <property type="molecule type" value="Genomic_DNA"/>
</dbReference>
<dbReference type="Gene3D" id="3.40.50.720">
    <property type="entry name" value="NAD(P)-binding Rossmann-like Domain"/>
    <property type="match status" value="1"/>
</dbReference>
<sequence length="256" mass="28529">MTSAIFGYTGFVGSNLTAQYEFDNVFNTSNSMESAGKDYDFVVFAAAKAEKWRINKYPAADIQHIQELEGLIAGVRAKQFVLISTVDVYISPNGVDEATEIATDGLSPYGAHRYRLEEFVRAQHPGALVVRLPGLFAAGLKKNVIFDLLTNNNVERIHADSTFQYYNLEHLWSDIQIALAHDLLTVNLTSEPIRTGDLVRAAFGYDFDNRPDDANVGSYDMQTNFAELFGGSGSYTRSRDQTIAEITSFVRREQGR</sequence>
<accession>A0A4R8UYJ4</accession>
<dbReference type="RefSeq" id="WP_134502285.1">
    <property type="nucleotide sequence ID" value="NZ_SOEY01000012.1"/>
</dbReference>
<proteinExistence type="predicted"/>
<reference evidence="1 2" key="1">
    <citation type="submission" date="2019-03" db="EMBL/GenBank/DDBJ databases">
        <title>Genomics of glacier-inhabiting Cryobacterium strains.</title>
        <authorList>
            <person name="Liu Q."/>
            <person name="Xin Y.-H."/>
        </authorList>
    </citation>
    <scope>NUCLEOTIDE SEQUENCE [LARGE SCALE GENOMIC DNA]</scope>
    <source>
        <strain evidence="1 2">HLT2-23</strain>
    </source>
</reference>
<evidence type="ECO:0000313" key="1">
    <source>
        <dbReference type="EMBL" id="TFB74350.1"/>
    </source>
</evidence>
<protein>
    <submittedName>
        <fullName evidence="1">Pyridine nucleotide transhydrogenase</fullName>
    </submittedName>
</protein>
<dbReference type="InterPro" id="IPR036291">
    <property type="entry name" value="NAD(P)-bd_dom_sf"/>
</dbReference>
<dbReference type="Proteomes" id="UP000298173">
    <property type="component" value="Unassembled WGS sequence"/>
</dbReference>
<comment type="caution">
    <text evidence="1">The sequence shown here is derived from an EMBL/GenBank/DDBJ whole genome shotgun (WGS) entry which is preliminary data.</text>
</comment>